<gene>
    <name evidence="1" type="ORF">SAMN05421804_10593</name>
</gene>
<protein>
    <submittedName>
        <fullName evidence="1">Uncharacterized protein</fullName>
    </submittedName>
</protein>
<evidence type="ECO:0000313" key="1">
    <source>
        <dbReference type="EMBL" id="SDI91442.1"/>
    </source>
</evidence>
<name>A0A1G8PGA3_9CLOT</name>
<organism evidence="1 2">
    <name type="scientific">Proteiniclasticum ruminis</name>
    <dbReference type="NCBI Taxonomy" id="398199"/>
    <lineage>
        <taxon>Bacteria</taxon>
        <taxon>Bacillati</taxon>
        <taxon>Bacillota</taxon>
        <taxon>Clostridia</taxon>
        <taxon>Eubacteriales</taxon>
        <taxon>Clostridiaceae</taxon>
        <taxon>Proteiniclasticum</taxon>
    </lineage>
</organism>
<reference evidence="1 2" key="1">
    <citation type="submission" date="2016-10" db="EMBL/GenBank/DDBJ databases">
        <authorList>
            <person name="de Groot N.N."/>
        </authorList>
    </citation>
    <scope>NUCLEOTIDE SEQUENCE [LARGE SCALE GENOMIC DNA]</scope>
    <source>
        <strain evidence="1 2">CGMCC 1.5058</strain>
    </source>
</reference>
<proteinExistence type="predicted"/>
<sequence length="278" mass="32020">MQKFLEIIAKSRSIESLPSLKSIYKKVKKKITEGEYGKDELQAVDQAFQEGATLKIEDGTEVQLLSGIICAGHSFYEKKETFAYRIGENKYQCLTCHRTLRKYEEIEENIMFPLDWSLSDAVFFTSNTYPWKFAKIISDANNISDLPTLPKLLDELREMELLNECIFDQEKKALESSWQEGITITIGDGTKVKLVFGKRCVLHRFNTPHIKYAYAIGDNEYLCGNCLSKGAEHPDMMALHPLVEEELLFPMDWTRSGIDLWLENVERRIDALSEVKKI</sequence>
<dbReference type="AlphaFoldDB" id="A0A1G8PGA3"/>
<dbReference type="RefSeq" id="WP_031576553.1">
    <property type="nucleotide sequence ID" value="NZ_FNDZ01000005.1"/>
</dbReference>
<dbReference type="Proteomes" id="UP000183255">
    <property type="component" value="Unassembled WGS sequence"/>
</dbReference>
<accession>A0A1G8PGA3</accession>
<evidence type="ECO:0000313" key="2">
    <source>
        <dbReference type="Proteomes" id="UP000183255"/>
    </source>
</evidence>
<dbReference type="EMBL" id="FNDZ01000005">
    <property type="protein sequence ID" value="SDI91442.1"/>
    <property type="molecule type" value="Genomic_DNA"/>
</dbReference>